<proteinExistence type="predicted"/>
<evidence type="ECO:0000313" key="2">
    <source>
        <dbReference type="WBParaSite" id="Pan_g23524.t1"/>
    </source>
</evidence>
<sequence length="890" mass="100553">MPGMLCFDKVSKLHHCNDDIYLQYFCSTVIELKRSEDAASVSATLKGYSEAKVTSETYRAPKDVIPNHISKTEKQVFNVLILAVSQGALIALYENIKLIYKSQTHYHASGYVVTFDSCSIRFITEIVYQIPEAQKALTAIVKKYFAIHDFIVLTEGKEGTYNLMDVLNTTVPTRARKQNIHFFNVLAFRPNEASNEPPNKVIDIFKIFDYASWKTLRQQADSDNYDKHVLSMEAGIHQFTETIKTARPVTFDDMQMVAYLKRLSAELRTHELTPSIQRLWATIDAHMVDSDARNYMMDARPLNNDELQAQADYWRIRNMEIANLLYKISVFARIGNNLESSSNTNDGAGNTICGNNVTTTKPTSYDLPLRVFHPDVTRLTVLIIGRSKANNAIIIDSIVRNRESEASPITNTENEWIVNYDEYEIKYVNILLNNAPIDWSIYPVIHGFIFVIENKVPHFSFIVEKNLRNLLGMIPRSSAKNCCIVNCFVATSLFSIADASEQLSKFVATFCENHQLTTDVIKHLCVDKSNNTSSAIDTSIEEFVLRNAESPVTMNALKVADCLRELAELLDQKSVESNIERLMASITDRTMSDAALYFREHSTMALPLTNDEWKIAIEWDIDEDLLEVLREINDCFKLDEATGLGKVKSTSMFAMKTGTSSTLPQRSKVAYTKASSVPPVAPTETVKTTQYNVVLLGSSVPNKEMLLNTINCVQQHENCNAAANNADVIKFRDSDDYLIDYGTHSIRYINKDELNIEQSDFHGLMIVIENGTLELSTKANNQIRNVFGRLPRRAMKNCCIVNTFTPSETFALNDAEQQMREFTTKFCEQHALTESPSFICVDTVTTQAVLDHNVTDNANLCQKTSNCKMAWPTRCVSSAFDVGCHSRKRI</sequence>
<organism evidence="1 2">
    <name type="scientific">Panagrellus redivivus</name>
    <name type="common">Microworm</name>
    <dbReference type="NCBI Taxonomy" id="6233"/>
    <lineage>
        <taxon>Eukaryota</taxon>
        <taxon>Metazoa</taxon>
        <taxon>Ecdysozoa</taxon>
        <taxon>Nematoda</taxon>
        <taxon>Chromadorea</taxon>
        <taxon>Rhabditida</taxon>
        <taxon>Tylenchina</taxon>
        <taxon>Panagrolaimomorpha</taxon>
        <taxon>Panagrolaimoidea</taxon>
        <taxon>Panagrolaimidae</taxon>
        <taxon>Panagrellus</taxon>
    </lineage>
</organism>
<reference evidence="1" key="1">
    <citation type="journal article" date="2013" name="Genetics">
        <title>The draft genome and transcriptome of Panagrellus redivivus are shaped by the harsh demands of a free-living lifestyle.</title>
        <authorList>
            <person name="Srinivasan J."/>
            <person name="Dillman A.R."/>
            <person name="Macchietto M.G."/>
            <person name="Heikkinen L."/>
            <person name="Lakso M."/>
            <person name="Fracchia K.M."/>
            <person name="Antoshechkin I."/>
            <person name="Mortazavi A."/>
            <person name="Wong G."/>
            <person name="Sternberg P.W."/>
        </authorList>
    </citation>
    <scope>NUCLEOTIDE SEQUENCE [LARGE SCALE GENOMIC DNA]</scope>
    <source>
        <strain evidence="1">MT8872</strain>
    </source>
</reference>
<dbReference type="AlphaFoldDB" id="A0A7E4VPU7"/>
<evidence type="ECO:0000313" key="1">
    <source>
        <dbReference type="Proteomes" id="UP000492821"/>
    </source>
</evidence>
<reference evidence="2" key="2">
    <citation type="submission" date="2020-10" db="UniProtKB">
        <authorList>
            <consortium name="WormBaseParasite"/>
        </authorList>
    </citation>
    <scope>IDENTIFICATION</scope>
</reference>
<keyword evidence="1" id="KW-1185">Reference proteome</keyword>
<protein>
    <submittedName>
        <fullName evidence="2">Fuz_longin_2 domain-containing protein</fullName>
    </submittedName>
</protein>
<accession>A0A7E4VPU7</accession>
<dbReference type="WBParaSite" id="Pan_g23524.t1">
    <property type="protein sequence ID" value="Pan_g23524.t1"/>
    <property type="gene ID" value="Pan_g23524"/>
</dbReference>
<dbReference type="Proteomes" id="UP000492821">
    <property type="component" value="Unassembled WGS sequence"/>
</dbReference>
<name>A0A7E4VPU7_PANRE</name>